<dbReference type="EMBL" id="JBBWWQ010000020">
    <property type="protein sequence ID" value="KAK8916299.1"/>
    <property type="molecule type" value="Genomic_DNA"/>
</dbReference>
<dbReference type="AlphaFoldDB" id="A0AAP0AV99"/>
<proteinExistence type="predicted"/>
<evidence type="ECO:0008006" key="4">
    <source>
        <dbReference type="Google" id="ProtNLM"/>
    </source>
</evidence>
<dbReference type="CDD" id="cd00303">
    <property type="entry name" value="retropepsin_like"/>
    <property type="match status" value="1"/>
</dbReference>
<reference evidence="2 3" key="1">
    <citation type="journal article" date="2022" name="Nat. Plants">
        <title>Genomes of leafy and leafless Platanthera orchids illuminate the evolution of mycoheterotrophy.</title>
        <authorList>
            <person name="Li M.H."/>
            <person name="Liu K.W."/>
            <person name="Li Z."/>
            <person name="Lu H.C."/>
            <person name="Ye Q.L."/>
            <person name="Zhang D."/>
            <person name="Wang J.Y."/>
            <person name="Li Y.F."/>
            <person name="Zhong Z.M."/>
            <person name="Liu X."/>
            <person name="Yu X."/>
            <person name="Liu D.K."/>
            <person name="Tu X.D."/>
            <person name="Liu B."/>
            <person name="Hao Y."/>
            <person name="Liao X.Y."/>
            <person name="Jiang Y.T."/>
            <person name="Sun W.H."/>
            <person name="Chen J."/>
            <person name="Chen Y.Q."/>
            <person name="Ai Y."/>
            <person name="Zhai J.W."/>
            <person name="Wu S.S."/>
            <person name="Zhou Z."/>
            <person name="Hsiao Y.Y."/>
            <person name="Wu W.L."/>
            <person name="Chen Y.Y."/>
            <person name="Lin Y.F."/>
            <person name="Hsu J.L."/>
            <person name="Li C.Y."/>
            <person name="Wang Z.W."/>
            <person name="Zhao X."/>
            <person name="Zhong W.Y."/>
            <person name="Ma X.K."/>
            <person name="Ma L."/>
            <person name="Huang J."/>
            <person name="Chen G.Z."/>
            <person name="Huang M.Z."/>
            <person name="Huang L."/>
            <person name="Peng D.H."/>
            <person name="Luo Y.B."/>
            <person name="Zou S.Q."/>
            <person name="Chen S.P."/>
            <person name="Lan S."/>
            <person name="Tsai W.C."/>
            <person name="Van de Peer Y."/>
            <person name="Liu Z.J."/>
        </authorList>
    </citation>
    <scope>NUCLEOTIDE SEQUENCE [LARGE SCALE GENOMIC DNA]</scope>
    <source>
        <strain evidence="2">Lor287</strain>
    </source>
</reference>
<feature type="compositionally biased region" description="Low complexity" evidence="1">
    <location>
        <begin position="58"/>
        <end position="68"/>
    </location>
</feature>
<comment type="caution">
    <text evidence="2">The sequence shown here is derived from an EMBL/GenBank/DDBJ whole genome shotgun (WGS) entry which is preliminary data.</text>
</comment>
<gene>
    <name evidence="2" type="ORF">KSP39_PZI023361</name>
</gene>
<evidence type="ECO:0000256" key="1">
    <source>
        <dbReference type="SAM" id="MobiDB-lite"/>
    </source>
</evidence>
<feature type="region of interest" description="Disordered" evidence="1">
    <location>
        <begin position="161"/>
        <end position="223"/>
    </location>
</feature>
<accession>A0AAP0AV99</accession>
<evidence type="ECO:0000313" key="3">
    <source>
        <dbReference type="Proteomes" id="UP001418222"/>
    </source>
</evidence>
<evidence type="ECO:0000313" key="2">
    <source>
        <dbReference type="EMBL" id="KAK8916299.1"/>
    </source>
</evidence>
<name>A0AAP0AV99_9ASPA</name>
<feature type="compositionally biased region" description="Basic and acidic residues" evidence="1">
    <location>
        <begin position="47"/>
        <end position="56"/>
    </location>
</feature>
<dbReference type="PANTHER" id="PTHR35046">
    <property type="entry name" value="ZINC KNUCKLE (CCHC-TYPE) FAMILY PROTEIN"/>
    <property type="match status" value="1"/>
</dbReference>
<keyword evidence="3" id="KW-1185">Reference proteome</keyword>
<dbReference type="PANTHER" id="PTHR35046:SF26">
    <property type="entry name" value="RNA-DIRECTED DNA POLYMERASE"/>
    <property type="match status" value="1"/>
</dbReference>
<organism evidence="2 3">
    <name type="scientific">Platanthera zijinensis</name>
    <dbReference type="NCBI Taxonomy" id="2320716"/>
    <lineage>
        <taxon>Eukaryota</taxon>
        <taxon>Viridiplantae</taxon>
        <taxon>Streptophyta</taxon>
        <taxon>Embryophyta</taxon>
        <taxon>Tracheophyta</taxon>
        <taxon>Spermatophyta</taxon>
        <taxon>Magnoliopsida</taxon>
        <taxon>Liliopsida</taxon>
        <taxon>Asparagales</taxon>
        <taxon>Orchidaceae</taxon>
        <taxon>Orchidoideae</taxon>
        <taxon>Orchideae</taxon>
        <taxon>Orchidinae</taxon>
        <taxon>Platanthera</taxon>
    </lineage>
</organism>
<sequence length="392" mass="43515">MPPTRRILRGWMYLSELVPTSLRAGIVYTPISGEWVHESQTGRSRPPHADRKKEGKTALAAALSPPAAGESRLRSPVRGRIRTPLAAIFVPRYHNLQQDKQTIDEYTNEFLVLQSRLDLNEDDHMVVARYLNGLRYAIRNQLELHDFRDLGEISSRARRVEALQKRRSGQRSTDGPRSTDRPTSSTTTTPTPTTTDSPPLAITGAPTLHPGPSRGKEPIGARPHTGFVVVIDSTTGGEPEYGVFLSDPQPEPLPEADSFIEVEGEQPEHLVCVLHSGLVTSSKTTEQDPRRKEIFRTTARIQEHFYSIIIDSGSMENYVSQQMVEKLGLLTRPLKQPYHLSGVSSPLTIPLLIIVSTWEDLTCIYVVVFSLHSTTPILCYASAWDLAPGSGV</sequence>
<protein>
    <recommendedName>
        <fullName evidence="4">Retrotransposon gag domain-containing protein</fullName>
    </recommendedName>
</protein>
<dbReference type="Proteomes" id="UP001418222">
    <property type="component" value="Unassembled WGS sequence"/>
</dbReference>
<feature type="compositionally biased region" description="Low complexity" evidence="1">
    <location>
        <begin position="181"/>
        <end position="199"/>
    </location>
</feature>
<feature type="region of interest" description="Disordered" evidence="1">
    <location>
        <begin position="37"/>
        <end position="75"/>
    </location>
</feature>